<organism evidence="1 2">
    <name type="scientific">Methylobacterium indicum</name>
    <dbReference type="NCBI Taxonomy" id="1775910"/>
    <lineage>
        <taxon>Bacteria</taxon>
        <taxon>Pseudomonadati</taxon>
        <taxon>Pseudomonadota</taxon>
        <taxon>Alphaproteobacteria</taxon>
        <taxon>Hyphomicrobiales</taxon>
        <taxon>Methylobacteriaceae</taxon>
        <taxon>Methylobacterium</taxon>
    </lineage>
</organism>
<dbReference type="RefSeq" id="WP_207183972.1">
    <property type="nucleotide sequence ID" value="NZ_AP024147.1"/>
</dbReference>
<gene>
    <name evidence="1" type="ORF">mvi_62420</name>
</gene>
<proteinExistence type="predicted"/>
<geneLocation type="plasmid" evidence="1 2">
    <name>pVL1_2</name>
</geneLocation>
<reference evidence="1" key="1">
    <citation type="submission" date="2020-11" db="EMBL/GenBank/DDBJ databases">
        <title>Complete genome sequence of a novel pathogenic Methylobacterium strain isolated from rice in Vietnam.</title>
        <authorList>
            <person name="Lai K."/>
            <person name="Okazaki S."/>
            <person name="Higashi K."/>
            <person name="Mori H."/>
            <person name="Toyoda A."/>
            <person name="Kurokawa K."/>
        </authorList>
    </citation>
    <scope>NUCLEOTIDE SEQUENCE</scope>
    <source>
        <strain evidence="1">VL1</strain>
        <plasmid evidence="1">pVL1_2</plasmid>
    </source>
</reference>
<protein>
    <submittedName>
        <fullName evidence="1">Uncharacterized protein</fullName>
    </submittedName>
</protein>
<dbReference type="KEGG" id="mind:mvi_62420"/>
<evidence type="ECO:0000313" key="2">
    <source>
        <dbReference type="Proteomes" id="UP000663508"/>
    </source>
</evidence>
<keyword evidence="1" id="KW-0614">Plasmid</keyword>
<evidence type="ECO:0000313" key="1">
    <source>
        <dbReference type="EMBL" id="BCM87781.1"/>
    </source>
</evidence>
<dbReference type="Proteomes" id="UP000663508">
    <property type="component" value="Plasmid pVL1_2"/>
</dbReference>
<dbReference type="EMBL" id="AP024147">
    <property type="protein sequence ID" value="BCM87781.1"/>
    <property type="molecule type" value="Genomic_DNA"/>
</dbReference>
<accession>A0A8H9CAG3</accession>
<name>A0A8H9CAG3_9HYPH</name>
<dbReference type="AlphaFoldDB" id="A0A8H9CAG3"/>
<sequence length="92" mass="10664">MKVEEGKFYRNREGKKIGPMRFDGFIDLFVAAGNAKAWHEDGKLFPLRVSNDPLDLVEEWVDPPPELKDIDQMTLVDYRNGVAAVWNSYRHI</sequence>